<gene>
    <name evidence="1" type="ORF">E2488_10230</name>
</gene>
<proteinExistence type="predicted"/>
<dbReference type="OrthoDB" id="981083at2"/>
<sequence length="147" mass="17098">MMSISDLYPTGLHEQNIGHFASIVRLALLDNKIDAEEHRLLERLAVRLDITKSEFEAILKNPKKYPVNPPFSYEERLEHLYDLTKMMFLDKNPTIDKTSLMDRIAIGLGFPLENARAIVKEAIKFFLKEPDMEDFKKVIKNVNPMKH</sequence>
<accession>A0A4Y8AT55</accession>
<dbReference type="AlphaFoldDB" id="A0A4Y8AT55"/>
<dbReference type="Gene3D" id="1.10.3680.10">
    <property type="entry name" value="TerB-like"/>
    <property type="match status" value="1"/>
</dbReference>
<comment type="caution">
    <text evidence="1">The sequence shown here is derived from an EMBL/GenBank/DDBJ whole genome shotgun (WGS) entry which is preliminary data.</text>
</comment>
<dbReference type="Proteomes" id="UP000298517">
    <property type="component" value="Unassembled WGS sequence"/>
</dbReference>
<evidence type="ECO:0000313" key="1">
    <source>
        <dbReference type="EMBL" id="TEW73846.1"/>
    </source>
</evidence>
<evidence type="ECO:0000313" key="2">
    <source>
        <dbReference type="Proteomes" id="UP000298517"/>
    </source>
</evidence>
<dbReference type="RefSeq" id="WP_134248245.1">
    <property type="nucleotide sequence ID" value="NZ_SNQI01000003.1"/>
</dbReference>
<keyword evidence="2" id="KW-1185">Reference proteome</keyword>
<protein>
    <submittedName>
        <fullName evidence="1">TerB family tellurite resistance protein</fullName>
    </submittedName>
</protein>
<dbReference type="SUPFAM" id="SSF158682">
    <property type="entry name" value="TerB-like"/>
    <property type="match status" value="1"/>
</dbReference>
<organism evidence="1 2">
    <name type="scientific">Gramella jeungdoensis</name>
    <dbReference type="NCBI Taxonomy" id="708091"/>
    <lineage>
        <taxon>Bacteria</taxon>
        <taxon>Pseudomonadati</taxon>
        <taxon>Bacteroidota</taxon>
        <taxon>Flavobacteriia</taxon>
        <taxon>Flavobacteriales</taxon>
        <taxon>Flavobacteriaceae</taxon>
        <taxon>Christiangramia</taxon>
    </lineage>
</organism>
<dbReference type="InterPro" id="IPR029024">
    <property type="entry name" value="TerB-like"/>
</dbReference>
<dbReference type="EMBL" id="SNQI01000003">
    <property type="protein sequence ID" value="TEW73846.1"/>
    <property type="molecule type" value="Genomic_DNA"/>
</dbReference>
<reference evidence="1 2" key="1">
    <citation type="journal article" date="2011" name="J. Microbiol.">
        <title>Gramella jeungdoensis sp. nov., isolated from a solar saltern in Korea.</title>
        <authorList>
            <person name="Joung Y."/>
            <person name="Kim H."/>
            <person name="Jang T."/>
            <person name="Ahn T.S."/>
            <person name="Joh K."/>
        </authorList>
    </citation>
    <scope>NUCLEOTIDE SEQUENCE [LARGE SCALE GENOMIC DNA]</scope>
    <source>
        <strain evidence="1 2">KCTC 23123</strain>
    </source>
</reference>
<name>A0A4Y8AT55_9FLAO</name>